<dbReference type="SUPFAM" id="SSF53850">
    <property type="entry name" value="Periplasmic binding protein-like II"/>
    <property type="match status" value="1"/>
</dbReference>
<dbReference type="Proteomes" id="UP000505325">
    <property type="component" value="Chromosome"/>
</dbReference>
<dbReference type="PANTHER" id="PTHR30632:SF0">
    <property type="entry name" value="SULFATE-BINDING PROTEIN"/>
    <property type="match status" value="1"/>
</dbReference>
<dbReference type="EMBL" id="CP054212">
    <property type="protein sequence ID" value="QKJ88339.1"/>
    <property type="molecule type" value="Genomic_DNA"/>
</dbReference>
<dbReference type="PANTHER" id="PTHR30632">
    <property type="entry name" value="MOLYBDATE-BINDING PERIPLASMIC PROTEIN"/>
    <property type="match status" value="1"/>
</dbReference>
<evidence type="ECO:0000313" key="2">
    <source>
        <dbReference type="Proteomes" id="UP000505325"/>
    </source>
</evidence>
<dbReference type="GO" id="GO:0030973">
    <property type="term" value="F:molybdate ion binding"/>
    <property type="evidence" value="ECO:0007669"/>
    <property type="project" value="TreeGrafter"/>
</dbReference>
<sequence length="238" mass="26088">MSDLTVLAAGSLRLVWEQVMAAFYQHSGIRVETQYGPAGLLRQRIEKGERCDLFASANYAHPNRLQQTGIAQRVGIFTHNQLCLCVRKHLIAPDSDWLSILQNPRLRVATSTPESDPSGDYAWQWFDEIEQRYPGVGSALKKRAMPLVGGSNSQPIPQGQLAAAWLLGSGQAEVFIGYASYAARLQAVAGVQVIMPPADCQIRADYAFAVCHPAAQPLADFLITEPAQTLFRQAGFCD</sequence>
<proteinExistence type="predicted"/>
<protein>
    <submittedName>
        <fullName evidence="1">Molybdenum ABC transporter, periplasmic molybdate-binding protein</fullName>
    </submittedName>
</protein>
<keyword evidence="2" id="KW-1185">Reference proteome</keyword>
<dbReference type="GO" id="GO:0015689">
    <property type="term" value="P:molybdate ion transport"/>
    <property type="evidence" value="ECO:0007669"/>
    <property type="project" value="TreeGrafter"/>
</dbReference>
<dbReference type="AlphaFoldDB" id="A0A6M8UEX0"/>
<dbReference type="KEGG" id="pmak:PMPD1_3421"/>
<accession>A0A6M8UEX0</accession>
<evidence type="ECO:0000313" key="1">
    <source>
        <dbReference type="EMBL" id="QKJ88339.1"/>
    </source>
</evidence>
<name>A0A6M8UEX0_9GAMM</name>
<reference evidence="1 2" key="1">
    <citation type="submission" date="2020-06" db="EMBL/GenBank/DDBJ databases">
        <title>Genome sequence of Paramixta manurensis strain PD-1.</title>
        <authorList>
            <person name="Lee C.W."/>
            <person name="Kim J."/>
        </authorList>
    </citation>
    <scope>NUCLEOTIDE SEQUENCE [LARGE SCALE GENOMIC DNA]</scope>
    <source>
        <strain evidence="1 2">PD-1</strain>
    </source>
</reference>
<gene>
    <name evidence="1" type="ORF">PMPD1_3421</name>
</gene>
<dbReference type="Pfam" id="PF13531">
    <property type="entry name" value="SBP_bac_11"/>
    <property type="match status" value="1"/>
</dbReference>
<organism evidence="1 2">
    <name type="scientific">Paramixta manurensis</name>
    <dbReference type="NCBI Taxonomy" id="2740817"/>
    <lineage>
        <taxon>Bacteria</taxon>
        <taxon>Pseudomonadati</taxon>
        <taxon>Pseudomonadota</taxon>
        <taxon>Gammaproteobacteria</taxon>
        <taxon>Enterobacterales</taxon>
        <taxon>Erwiniaceae</taxon>
        <taxon>Paramixta</taxon>
    </lineage>
</organism>
<dbReference type="InterPro" id="IPR050682">
    <property type="entry name" value="ModA/WtpA"/>
</dbReference>
<dbReference type="Gene3D" id="3.40.190.10">
    <property type="entry name" value="Periplasmic binding protein-like II"/>
    <property type="match status" value="2"/>
</dbReference>
<dbReference type="RefSeq" id="WP_173635211.1">
    <property type="nucleotide sequence ID" value="NZ_CP054212.1"/>
</dbReference>